<evidence type="ECO:0000256" key="1">
    <source>
        <dbReference type="SAM" id="MobiDB-lite"/>
    </source>
</evidence>
<feature type="region of interest" description="Disordered" evidence="1">
    <location>
        <begin position="13"/>
        <end position="47"/>
    </location>
</feature>
<feature type="region of interest" description="Disordered" evidence="1">
    <location>
        <begin position="128"/>
        <end position="166"/>
    </location>
</feature>
<reference evidence="2 3" key="1">
    <citation type="journal article" date="2014" name="PLoS Genet.">
        <title>Analysis of the Phlebiopsis gigantea genome, transcriptome and secretome provides insight into its pioneer colonization strategies of wood.</title>
        <authorList>
            <person name="Hori C."/>
            <person name="Ishida T."/>
            <person name="Igarashi K."/>
            <person name="Samejima M."/>
            <person name="Suzuki H."/>
            <person name="Master E."/>
            <person name="Ferreira P."/>
            <person name="Ruiz-Duenas F.J."/>
            <person name="Held B."/>
            <person name="Canessa P."/>
            <person name="Larrondo L.F."/>
            <person name="Schmoll M."/>
            <person name="Druzhinina I.S."/>
            <person name="Kubicek C.P."/>
            <person name="Gaskell J.A."/>
            <person name="Kersten P."/>
            <person name="St John F."/>
            <person name="Glasner J."/>
            <person name="Sabat G."/>
            <person name="Splinter BonDurant S."/>
            <person name="Syed K."/>
            <person name="Yadav J."/>
            <person name="Mgbeahuruike A.C."/>
            <person name="Kovalchuk A."/>
            <person name="Asiegbu F.O."/>
            <person name="Lackner G."/>
            <person name="Hoffmeister D."/>
            <person name="Rencoret J."/>
            <person name="Gutierrez A."/>
            <person name="Sun H."/>
            <person name="Lindquist E."/>
            <person name="Barry K."/>
            <person name="Riley R."/>
            <person name="Grigoriev I.V."/>
            <person name="Henrissat B."/>
            <person name="Kues U."/>
            <person name="Berka R.M."/>
            <person name="Martinez A.T."/>
            <person name="Covert S.F."/>
            <person name="Blanchette R.A."/>
            <person name="Cullen D."/>
        </authorList>
    </citation>
    <scope>NUCLEOTIDE SEQUENCE [LARGE SCALE GENOMIC DNA]</scope>
    <source>
        <strain evidence="2 3">11061_1 CR5-6</strain>
    </source>
</reference>
<dbReference type="AlphaFoldDB" id="A0A0C3PF34"/>
<proteinExistence type="predicted"/>
<sequence length="166" mass="18162">MWTSDRLRRLRRSVGRRIPRTIRRPGIPSRSSVPGQADPYDGSEGQRCAASNLADNSYNDRRPGPSVGGILRLGRGTGAALCLYAASHPKSLFTRVGTCIALPTAARPKPSLDELHVRCEVRPPRNVGSFHPRHHVRPLVPSRPPRAMSASSSHHVRGASSLDIRK</sequence>
<dbReference type="EMBL" id="KN840585">
    <property type="protein sequence ID" value="KIP04143.1"/>
    <property type="molecule type" value="Genomic_DNA"/>
</dbReference>
<accession>A0A0C3PF34</accession>
<gene>
    <name evidence="2" type="ORF">PHLGIDRAFT_206996</name>
</gene>
<feature type="compositionally biased region" description="Low complexity" evidence="1">
    <location>
        <begin position="24"/>
        <end position="35"/>
    </location>
</feature>
<keyword evidence="3" id="KW-1185">Reference proteome</keyword>
<evidence type="ECO:0000313" key="3">
    <source>
        <dbReference type="Proteomes" id="UP000053257"/>
    </source>
</evidence>
<dbReference type="HOGENOM" id="CLU_1603344_0_0_1"/>
<name>A0A0C3PF34_PHLG1</name>
<organism evidence="2 3">
    <name type="scientific">Phlebiopsis gigantea (strain 11061_1 CR5-6)</name>
    <name type="common">White-rot fungus</name>
    <name type="synonym">Peniophora gigantea</name>
    <dbReference type="NCBI Taxonomy" id="745531"/>
    <lineage>
        <taxon>Eukaryota</taxon>
        <taxon>Fungi</taxon>
        <taxon>Dikarya</taxon>
        <taxon>Basidiomycota</taxon>
        <taxon>Agaricomycotina</taxon>
        <taxon>Agaricomycetes</taxon>
        <taxon>Polyporales</taxon>
        <taxon>Phanerochaetaceae</taxon>
        <taxon>Phlebiopsis</taxon>
    </lineage>
</organism>
<evidence type="ECO:0000313" key="2">
    <source>
        <dbReference type="EMBL" id="KIP04143.1"/>
    </source>
</evidence>
<dbReference type="Proteomes" id="UP000053257">
    <property type="component" value="Unassembled WGS sequence"/>
</dbReference>
<feature type="compositionally biased region" description="Basic residues" evidence="1">
    <location>
        <begin position="13"/>
        <end position="23"/>
    </location>
</feature>
<protein>
    <submittedName>
        <fullName evidence="2">Uncharacterized protein</fullName>
    </submittedName>
</protein>